<gene>
    <name evidence="4" type="ORF">SAMN05660330_04321</name>
    <name evidence="5" type="ORF">SAMN05660330_04328</name>
</gene>
<evidence type="ECO:0000313" key="4">
    <source>
        <dbReference type="EMBL" id="SDP83550.1"/>
    </source>
</evidence>
<name>A0A1H0VYQ9_9BACT</name>
<dbReference type="OrthoDB" id="9809450at2"/>
<dbReference type="RefSeq" id="WP_092226257.1">
    <property type="nucleotide sequence ID" value="NZ_FNJI01000077.1"/>
</dbReference>
<dbReference type="Pfam" id="PF00005">
    <property type="entry name" value="ABC_tran"/>
    <property type="match status" value="1"/>
</dbReference>
<dbReference type="InterPro" id="IPR051921">
    <property type="entry name" value="ABC_osmolyte_uptake_ATP-bind"/>
</dbReference>
<dbReference type="InterPro" id="IPR003439">
    <property type="entry name" value="ABC_transporter-like_ATP-bd"/>
</dbReference>
<keyword evidence="2 4" id="KW-0067">ATP-binding</keyword>
<dbReference type="InterPro" id="IPR017871">
    <property type="entry name" value="ABC_transporter-like_CS"/>
</dbReference>
<proteinExistence type="predicted"/>
<dbReference type="InterPro" id="IPR027417">
    <property type="entry name" value="P-loop_NTPase"/>
</dbReference>
<dbReference type="GO" id="GO:0016887">
    <property type="term" value="F:ATP hydrolysis activity"/>
    <property type="evidence" value="ECO:0007669"/>
    <property type="project" value="InterPro"/>
</dbReference>
<protein>
    <submittedName>
        <fullName evidence="4">Glycine betaine/proline transport system ATP-binding protein</fullName>
    </submittedName>
</protein>
<feature type="non-terminal residue" evidence="4">
    <location>
        <position position="1"/>
    </location>
</feature>
<dbReference type="Gene3D" id="3.40.50.300">
    <property type="entry name" value="P-loop containing nucleotide triphosphate hydrolases"/>
    <property type="match status" value="1"/>
</dbReference>
<sequence length="282" mass="31385">LVRHVNRLINPTSGTVFIEGNDITMMAPEELRRIRAEKIGMVFQNMALLPHKNVRENVAFSLKLRGIGREKRYKVADNALRIVKLAEWGESYPDELSGGMQQRVGLARALAADPHILLMDEPFSALDPLIRRQLQDQFLELSAKMKKTTLFITHDLDEAIRIGHRIAIMKDGVLVQIGTPEDIVTQPADDYVADFVAGISRLHLVYAHTVMWSIGYFKKKYPDANLEGCPVSSPDEDLDALIDLMVSTGAKIIQIMEGGNCVGVVTQGALLRGIQGKELDED</sequence>
<evidence type="ECO:0000259" key="3">
    <source>
        <dbReference type="PROSITE" id="PS50893"/>
    </source>
</evidence>
<dbReference type="AlphaFoldDB" id="A0A1H0VYQ9"/>
<dbReference type="Proteomes" id="UP000199073">
    <property type="component" value="Unassembled WGS sequence"/>
</dbReference>
<dbReference type="InterPro" id="IPR046342">
    <property type="entry name" value="CBS_dom_sf"/>
</dbReference>
<feature type="domain" description="ABC transporter" evidence="3">
    <location>
        <begin position="2"/>
        <end position="196"/>
    </location>
</feature>
<dbReference type="SUPFAM" id="SSF54631">
    <property type="entry name" value="CBS-domain pair"/>
    <property type="match status" value="1"/>
</dbReference>
<evidence type="ECO:0000256" key="1">
    <source>
        <dbReference type="ARBA" id="ARBA00022741"/>
    </source>
</evidence>
<dbReference type="EMBL" id="FNJI01000078">
    <property type="protein sequence ID" value="SDP83677.1"/>
    <property type="molecule type" value="Genomic_DNA"/>
</dbReference>
<dbReference type="PROSITE" id="PS50893">
    <property type="entry name" value="ABC_TRANSPORTER_2"/>
    <property type="match status" value="1"/>
</dbReference>
<dbReference type="SUPFAM" id="SSF52540">
    <property type="entry name" value="P-loop containing nucleoside triphosphate hydrolases"/>
    <property type="match status" value="1"/>
</dbReference>
<evidence type="ECO:0000313" key="6">
    <source>
        <dbReference type="Proteomes" id="UP000199073"/>
    </source>
</evidence>
<dbReference type="PANTHER" id="PTHR43869:SF1">
    <property type="entry name" value="GLYCINE BETAINE_PROLINE BETAINE TRANSPORT SYSTEM ATP-BINDING PROTEIN PROV"/>
    <property type="match status" value="1"/>
</dbReference>
<organism evidence="4 6">
    <name type="scientific">Desulforhopalus singaporensis</name>
    <dbReference type="NCBI Taxonomy" id="91360"/>
    <lineage>
        <taxon>Bacteria</taxon>
        <taxon>Pseudomonadati</taxon>
        <taxon>Thermodesulfobacteriota</taxon>
        <taxon>Desulfobulbia</taxon>
        <taxon>Desulfobulbales</taxon>
        <taxon>Desulfocapsaceae</taxon>
        <taxon>Desulforhopalus</taxon>
    </lineage>
</organism>
<keyword evidence="1" id="KW-0547">Nucleotide-binding</keyword>
<accession>A0A1H0VYQ9</accession>
<dbReference type="GO" id="GO:0005524">
    <property type="term" value="F:ATP binding"/>
    <property type="evidence" value="ECO:0007669"/>
    <property type="project" value="UniProtKB-KW"/>
</dbReference>
<reference evidence="4 6" key="1">
    <citation type="submission" date="2016-10" db="EMBL/GenBank/DDBJ databases">
        <authorList>
            <person name="de Groot N.N."/>
        </authorList>
    </citation>
    <scope>NUCLEOTIDE SEQUENCE [LARGE SCALE GENOMIC DNA]</scope>
    <source>
        <strain evidence="4 6">DSM 12130</strain>
    </source>
</reference>
<dbReference type="PANTHER" id="PTHR43869">
    <property type="entry name" value="GLYCINE BETAINE/PROLINE BETAINE TRANSPORT SYSTEM ATP-BINDING PROTEIN PROV"/>
    <property type="match status" value="1"/>
</dbReference>
<dbReference type="EMBL" id="FNJI01000077">
    <property type="protein sequence ID" value="SDP83550.1"/>
    <property type="molecule type" value="Genomic_DNA"/>
</dbReference>
<dbReference type="PROSITE" id="PS00211">
    <property type="entry name" value="ABC_TRANSPORTER_1"/>
    <property type="match status" value="1"/>
</dbReference>
<evidence type="ECO:0000256" key="2">
    <source>
        <dbReference type="ARBA" id="ARBA00022840"/>
    </source>
</evidence>
<dbReference type="STRING" id="91360.SAMN05660330_04321"/>
<evidence type="ECO:0000313" key="5">
    <source>
        <dbReference type="EMBL" id="SDP83677.1"/>
    </source>
</evidence>
<keyword evidence="6" id="KW-1185">Reference proteome</keyword>